<gene>
    <name evidence="1" type="ORF">DFL_003539</name>
</gene>
<evidence type="ECO:0000313" key="1">
    <source>
        <dbReference type="EMBL" id="RVD85211.1"/>
    </source>
</evidence>
<keyword evidence="2" id="KW-1185">Reference proteome</keyword>
<reference evidence="1 2" key="1">
    <citation type="submission" date="2019-01" db="EMBL/GenBank/DDBJ databases">
        <title>Intercellular communication is required for trap formation in the nematode-trapping fungus Duddingtonia flagrans.</title>
        <authorList>
            <person name="Youssar L."/>
            <person name="Wernet V."/>
            <person name="Hensel N."/>
            <person name="Hildebrandt H.-G."/>
            <person name="Fischer R."/>
        </authorList>
    </citation>
    <scope>NUCLEOTIDE SEQUENCE [LARGE SCALE GENOMIC DNA]</scope>
    <source>
        <strain evidence="1 2">CBS H-5679</strain>
    </source>
</reference>
<dbReference type="EMBL" id="SAEB01000006">
    <property type="protein sequence ID" value="RVD85211.1"/>
    <property type="molecule type" value="Genomic_DNA"/>
</dbReference>
<name>A0A437A260_ARTFL</name>
<comment type="caution">
    <text evidence="1">The sequence shown here is derived from an EMBL/GenBank/DDBJ whole genome shotgun (WGS) entry which is preliminary data.</text>
</comment>
<dbReference type="GeneID" id="93585850"/>
<evidence type="ECO:0000313" key="2">
    <source>
        <dbReference type="Proteomes" id="UP000283090"/>
    </source>
</evidence>
<protein>
    <submittedName>
        <fullName evidence="1">Uncharacterized protein</fullName>
    </submittedName>
</protein>
<dbReference type="Proteomes" id="UP000283090">
    <property type="component" value="Unassembled WGS sequence"/>
</dbReference>
<proteinExistence type="predicted"/>
<accession>A0A437A260</accession>
<dbReference type="AlphaFoldDB" id="A0A437A260"/>
<dbReference type="VEuPathDB" id="FungiDB:DFL_003539"/>
<sequence>MSLINWQLPTFLQTSSPHLNNNHHTFDSRNDLTRSRYCTIISRRTRAGLQMRTPQGEEEADILEANRINYHSNNRFSTTPMDTGDFEGLF</sequence>
<dbReference type="RefSeq" id="XP_067490755.1">
    <property type="nucleotide sequence ID" value="XM_067632491.1"/>
</dbReference>
<organism evidence="1 2">
    <name type="scientific">Arthrobotrys flagrans</name>
    <name type="common">Nematode-trapping fungus</name>
    <name type="synonym">Trichothecium flagrans</name>
    <dbReference type="NCBI Taxonomy" id="97331"/>
    <lineage>
        <taxon>Eukaryota</taxon>
        <taxon>Fungi</taxon>
        <taxon>Dikarya</taxon>
        <taxon>Ascomycota</taxon>
        <taxon>Pezizomycotina</taxon>
        <taxon>Orbiliomycetes</taxon>
        <taxon>Orbiliales</taxon>
        <taxon>Orbiliaceae</taxon>
        <taxon>Arthrobotrys</taxon>
    </lineage>
</organism>